<gene>
    <name evidence="2" type="ORF">ABS767_13125</name>
</gene>
<comment type="caution">
    <text evidence="2">The sequence shown here is derived from an EMBL/GenBank/DDBJ whole genome shotgun (WGS) entry which is preliminary data.</text>
</comment>
<dbReference type="EMBL" id="JBELQC010000002">
    <property type="protein sequence ID" value="MFL9841910.1"/>
    <property type="molecule type" value="Genomic_DNA"/>
</dbReference>
<dbReference type="PANTHER" id="PTHR34219">
    <property type="entry name" value="IRON-REGULATED INNER MEMBRANE PROTEIN-RELATED"/>
    <property type="match status" value="1"/>
</dbReference>
<keyword evidence="3" id="KW-1185">Reference proteome</keyword>
<evidence type="ECO:0000313" key="2">
    <source>
        <dbReference type="EMBL" id="MFL9841910.1"/>
    </source>
</evidence>
<evidence type="ECO:0000256" key="1">
    <source>
        <dbReference type="SAM" id="Phobius"/>
    </source>
</evidence>
<organism evidence="2 3">
    <name type="scientific">Sphingomonas plantiphila</name>
    <dbReference type="NCBI Taxonomy" id="3163295"/>
    <lineage>
        <taxon>Bacteria</taxon>
        <taxon>Pseudomonadati</taxon>
        <taxon>Pseudomonadota</taxon>
        <taxon>Alphaproteobacteria</taxon>
        <taxon>Sphingomonadales</taxon>
        <taxon>Sphingomonadaceae</taxon>
        <taxon>Sphingomonas</taxon>
    </lineage>
</organism>
<keyword evidence="1" id="KW-1133">Transmembrane helix</keyword>
<accession>A0ABW8YRN9</accession>
<feature type="transmembrane region" description="Helical" evidence="1">
    <location>
        <begin position="15"/>
        <end position="39"/>
    </location>
</feature>
<feature type="transmembrane region" description="Helical" evidence="1">
    <location>
        <begin position="139"/>
        <end position="163"/>
    </location>
</feature>
<reference evidence="2 3" key="1">
    <citation type="submission" date="2024-06" db="EMBL/GenBank/DDBJ databases">
        <authorList>
            <person name="Kaempfer P."/>
            <person name="Viver T."/>
        </authorList>
    </citation>
    <scope>NUCLEOTIDE SEQUENCE [LARGE SCALE GENOMIC DNA]</scope>
    <source>
        <strain evidence="2 3">ST-64</strain>
    </source>
</reference>
<proteinExistence type="predicted"/>
<protein>
    <submittedName>
        <fullName evidence="2">PepSY domain-containing protein</fullName>
    </submittedName>
</protein>
<name>A0ABW8YRN9_9SPHN</name>
<sequence length="209" mass="22833">MSREAGRLYRTIWRWHFYAGLFVVPFIVMLALTGAIYLFKPQLDAWQERDWRGLPVAGAVTPDLQRDAALAAVPGATFHNYRIPQSAGDAAVIHVGLADGSMRDVAVSPRGRVIAIQDPEARIAATVSRIHGALLLGSWGGLLVETAASWAILLILSGLYLWWPRGRGLAGVLWPRLAARGRIVWRDLHAVTGFWVSGLALILLLSGLP</sequence>
<dbReference type="Proteomes" id="UP001629244">
    <property type="component" value="Unassembled WGS sequence"/>
</dbReference>
<dbReference type="Pfam" id="PF03929">
    <property type="entry name" value="PepSY_TM"/>
    <property type="match status" value="1"/>
</dbReference>
<feature type="transmembrane region" description="Helical" evidence="1">
    <location>
        <begin position="183"/>
        <end position="205"/>
    </location>
</feature>
<evidence type="ECO:0000313" key="3">
    <source>
        <dbReference type="Proteomes" id="UP001629244"/>
    </source>
</evidence>
<dbReference type="RefSeq" id="WP_408079063.1">
    <property type="nucleotide sequence ID" value="NZ_JBELQC010000002.1"/>
</dbReference>
<dbReference type="InterPro" id="IPR005625">
    <property type="entry name" value="PepSY-ass_TM"/>
</dbReference>
<keyword evidence="1" id="KW-0812">Transmembrane</keyword>
<dbReference type="PANTHER" id="PTHR34219:SF1">
    <property type="entry name" value="PEPSY DOMAIN-CONTAINING PROTEIN"/>
    <property type="match status" value="1"/>
</dbReference>
<keyword evidence="1" id="KW-0472">Membrane</keyword>